<dbReference type="InterPro" id="IPR018701">
    <property type="entry name" value="DUF2206_membrane"/>
</dbReference>
<reference evidence="2 3" key="1">
    <citation type="submission" date="2017-11" db="EMBL/GenBank/DDBJ databases">
        <title>Isolation and Characterization of Methanofollis Species from Methane Seep Offshore SW Taiwan.</title>
        <authorList>
            <person name="Teng N.-H."/>
            <person name="Lai M.-C."/>
            <person name="Chen S.-C."/>
        </authorList>
    </citation>
    <scope>NUCLEOTIDE SEQUENCE [LARGE SCALE GENOMIC DNA]</scope>
    <source>
        <strain evidence="2 3">FWC-SCC2</strain>
    </source>
</reference>
<dbReference type="RefSeq" id="WP_130647467.1">
    <property type="nucleotide sequence ID" value="NZ_PGCL01000004.1"/>
</dbReference>
<proteinExistence type="predicted"/>
<feature type="transmembrane region" description="Helical" evidence="1">
    <location>
        <begin position="193"/>
        <end position="215"/>
    </location>
</feature>
<feature type="transmembrane region" description="Helical" evidence="1">
    <location>
        <begin position="501"/>
        <end position="522"/>
    </location>
</feature>
<keyword evidence="3" id="KW-1185">Reference proteome</keyword>
<dbReference type="EMBL" id="PGCL01000004">
    <property type="protein sequence ID" value="TAJ43692.1"/>
    <property type="molecule type" value="Genomic_DNA"/>
</dbReference>
<dbReference type="OrthoDB" id="292292at2157"/>
<feature type="transmembrane region" description="Helical" evidence="1">
    <location>
        <begin position="534"/>
        <end position="554"/>
    </location>
</feature>
<evidence type="ECO:0000313" key="3">
    <source>
        <dbReference type="Proteomes" id="UP000292580"/>
    </source>
</evidence>
<feature type="transmembrane region" description="Helical" evidence="1">
    <location>
        <begin position="387"/>
        <end position="408"/>
    </location>
</feature>
<feature type="transmembrane region" description="Helical" evidence="1">
    <location>
        <begin position="65"/>
        <end position="93"/>
    </location>
</feature>
<evidence type="ECO:0000256" key="1">
    <source>
        <dbReference type="SAM" id="Phobius"/>
    </source>
</evidence>
<dbReference type="Proteomes" id="UP000292580">
    <property type="component" value="Unassembled WGS sequence"/>
</dbReference>
<feature type="transmembrane region" description="Helical" evidence="1">
    <location>
        <begin position="235"/>
        <end position="259"/>
    </location>
</feature>
<name>A0A483CX60_9EURY</name>
<feature type="transmembrane region" description="Helical" evidence="1">
    <location>
        <begin position="317"/>
        <end position="333"/>
    </location>
</feature>
<comment type="caution">
    <text evidence="2">The sequence shown here is derived from an EMBL/GenBank/DDBJ whole genome shotgun (WGS) entry which is preliminary data.</text>
</comment>
<feature type="transmembrane region" description="Helical" evidence="1">
    <location>
        <begin position="164"/>
        <end position="181"/>
    </location>
</feature>
<keyword evidence="1" id="KW-0812">Transmembrane</keyword>
<feature type="transmembrane region" description="Helical" evidence="1">
    <location>
        <begin position="455"/>
        <end position="480"/>
    </location>
</feature>
<keyword evidence="1" id="KW-0472">Membrane</keyword>
<accession>A0A483CX60</accession>
<feature type="transmembrane region" description="Helical" evidence="1">
    <location>
        <begin position="345"/>
        <end position="375"/>
    </location>
</feature>
<feature type="transmembrane region" description="Helical" evidence="1">
    <location>
        <begin position="574"/>
        <end position="595"/>
    </location>
</feature>
<protein>
    <recommendedName>
        <fullName evidence="4">DUF2206 domain-containing protein</fullName>
    </recommendedName>
</protein>
<evidence type="ECO:0000313" key="2">
    <source>
        <dbReference type="EMBL" id="TAJ43692.1"/>
    </source>
</evidence>
<keyword evidence="1" id="KW-1133">Transmembrane helix</keyword>
<evidence type="ECO:0008006" key="4">
    <source>
        <dbReference type="Google" id="ProtNLM"/>
    </source>
</evidence>
<feature type="transmembrane region" description="Helical" evidence="1">
    <location>
        <begin position="9"/>
        <end position="27"/>
    </location>
</feature>
<feature type="transmembrane region" description="Helical" evidence="1">
    <location>
        <begin position="293"/>
        <end position="310"/>
    </location>
</feature>
<feature type="transmembrane region" description="Helical" evidence="1">
    <location>
        <begin position="33"/>
        <end position="53"/>
    </location>
</feature>
<dbReference type="Pfam" id="PF09971">
    <property type="entry name" value="DUF2206"/>
    <property type="match status" value="1"/>
</dbReference>
<feature type="transmembrane region" description="Helical" evidence="1">
    <location>
        <begin position="266"/>
        <end position="287"/>
    </location>
</feature>
<gene>
    <name evidence="2" type="ORF">CUJ86_10175</name>
</gene>
<sequence length="709" mass="81386">MPKLEYKHWYLLGILPFIVLTNLSVVLDIPYIRFIFGFCFLTILPGFLILPIIDIQRINFLEKCLLIVGISIGFILFYGLAINIILMSMGYMLPLSTNSILITFDILYIILILLGSKNQYYKVNTCSFLQFSPIEKSILIFLFVIPTAIFISVCILNVQENNVPLLGSLLLVPVYLLFLTVHRDRVNSNIFPFSLLVLSFSLLSLFMLRYQFIWGVDIQREYGLFFLTTYDNLCWTYLGGNLGTALSITLLPTVIYSICQIDHVELLFKFIYVFVCSFSPVAIYYTIKRYFDPFLAFCATLYFIFQSGYLHAAGSPRTNIAVFFCALTLYLLIDNDIEKKLKKTLILLFIAAIIVSHYATAYIFFFILIVGVLIINSIHGLKSRSNYIDYSIILFYFVLIISWTFFLFKGHALTSGIEIIIDSLLEFLTDNGPNLQTTEAKMTFNPEFKNGYLTAAHWITVWSSFLFIGLGTLYSLTSYIQKQLHLWSVGREAPDTRLPEIGIEYIIFGVISAILLGLFISLKSISNSYDSPRLFSLTAIVLSPFLIVGIMYIVRCIVKMRGSLSKTYFDINRIAGYCVIILIISYSLFTLGLPYQIAGIQQSHLSQDSIDYMQVNIYEGEKFAAIWLKEKHDKNTNILRPKSGLKELWSAGRFPLNSLNTRDHNDSYIYFGNFEISDGFYDNYIITNFLHEQHKLFSNQRADILYDVQ</sequence>
<feature type="transmembrane region" description="Helical" evidence="1">
    <location>
        <begin position="99"/>
        <end position="116"/>
    </location>
</feature>
<feature type="transmembrane region" description="Helical" evidence="1">
    <location>
        <begin position="137"/>
        <end position="158"/>
    </location>
</feature>
<dbReference type="AlphaFoldDB" id="A0A483CX60"/>
<organism evidence="2 3">
    <name type="scientific">Methanofollis fontis</name>
    <dbReference type="NCBI Taxonomy" id="2052832"/>
    <lineage>
        <taxon>Archaea</taxon>
        <taxon>Methanobacteriati</taxon>
        <taxon>Methanobacteriota</taxon>
        <taxon>Stenosarchaea group</taxon>
        <taxon>Methanomicrobia</taxon>
        <taxon>Methanomicrobiales</taxon>
        <taxon>Methanomicrobiaceae</taxon>
        <taxon>Methanofollis</taxon>
    </lineage>
</organism>